<accession>A0A176VFL3</accession>
<comment type="caution">
    <text evidence="2">The sequence shown here is derived from an EMBL/GenBank/DDBJ whole genome shotgun (WGS) entry which is preliminary data.</text>
</comment>
<name>A0A176VFL3_MARPO</name>
<feature type="region of interest" description="Disordered" evidence="1">
    <location>
        <begin position="206"/>
        <end position="247"/>
    </location>
</feature>
<dbReference type="AlphaFoldDB" id="A0A176VFL3"/>
<keyword evidence="3" id="KW-1185">Reference proteome</keyword>
<evidence type="ECO:0000313" key="3">
    <source>
        <dbReference type="Proteomes" id="UP000077202"/>
    </source>
</evidence>
<proteinExistence type="predicted"/>
<organism evidence="2 3">
    <name type="scientific">Marchantia polymorpha subsp. ruderalis</name>
    <dbReference type="NCBI Taxonomy" id="1480154"/>
    <lineage>
        <taxon>Eukaryota</taxon>
        <taxon>Viridiplantae</taxon>
        <taxon>Streptophyta</taxon>
        <taxon>Embryophyta</taxon>
        <taxon>Marchantiophyta</taxon>
        <taxon>Marchantiopsida</taxon>
        <taxon>Marchantiidae</taxon>
        <taxon>Marchantiales</taxon>
        <taxon>Marchantiaceae</taxon>
        <taxon>Marchantia</taxon>
    </lineage>
</organism>
<evidence type="ECO:0000313" key="2">
    <source>
        <dbReference type="EMBL" id="OAE18715.1"/>
    </source>
</evidence>
<sequence length="346" mass="37024">MCEGGSSITGVVFTVKWRYEVKYGTTRRGYHFLRRDERDSIAGAGGAGCSEAIEFDSGWSCEAQYWTPRCGDALGDLVEEIELNIVEERVLTSSFARDTTTTSRVPHSTTQSKPFGGGSDGDRGAQTRHQMAAKDTVAHTSLPSFAGQQQGPSCWTCGGDHMRRDCPEEAGGRGSLARSHSAQVVCDHCGRAGHPRDWCFDLHPELTSGGRDRGGDAPRGRAGRGDRGGRGAGAVGRTATSATSATESTMAARIEQLELRLVAMASSGASTSTSYEEENFSYLASAAQVEALVAVTRGDACASKPRVATVELDPQKDVEFRFESEARWDAADVGRSRNIGVGRHFT</sequence>
<feature type="compositionally biased region" description="Basic and acidic residues" evidence="1">
    <location>
        <begin position="206"/>
        <end position="229"/>
    </location>
</feature>
<gene>
    <name evidence="2" type="ORF">AXG93_4846s1050</name>
</gene>
<protein>
    <recommendedName>
        <fullName evidence="4">CCHC-type domain-containing protein</fullName>
    </recommendedName>
</protein>
<dbReference type="EMBL" id="LVLJ01004022">
    <property type="protein sequence ID" value="OAE18715.1"/>
    <property type="molecule type" value="Genomic_DNA"/>
</dbReference>
<evidence type="ECO:0008006" key="4">
    <source>
        <dbReference type="Google" id="ProtNLM"/>
    </source>
</evidence>
<feature type="compositionally biased region" description="Low complexity" evidence="1">
    <location>
        <begin position="99"/>
        <end position="110"/>
    </location>
</feature>
<feature type="compositionally biased region" description="Low complexity" evidence="1">
    <location>
        <begin position="235"/>
        <end position="247"/>
    </location>
</feature>
<dbReference type="Gene3D" id="4.10.60.10">
    <property type="entry name" value="Zinc finger, CCHC-type"/>
    <property type="match status" value="1"/>
</dbReference>
<dbReference type="Proteomes" id="UP000077202">
    <property type="component" value="Unassembled WGS sequence"/>
</dbReference>
<feature type="region of interest" description="Disordered" evidence="1">
    <location>
        <begin position="97"/>
        <end position="135"/>
    </location>
</feature>
<reference evidence="2" key="1">
    <citation type="submission" date="2016-03" db="EMBL/GenBank/DDBJ databases">
        <title>Mechanisms controlling the formation of the plant cell surface in tip-growing cells are functionally conserved among land plants.</title>
        <authorList>
            <person name="Honkanen S."/>
            <person name="Jones V.A."/>
            <person name="Morieri G."/>
            <person name="Champion C."/>
            <person name="Hetherington A.J."/>
            <person name="Kelly S."/>
            <person name="Saint-Marcoux D."/>
            <person name="Proust H."/>
            <person name="Prescott H."/>
            <person name="Dolan L."/>
        </authorList>
    </citation>
    <scope>NUCLEOTIDE SEQUENCE [LARGE SCALE GENOMIC DNA]</scope>
    <source>
        <tissue evidence="2">Whole gametophyte</tissue>
    </source>
</reference>
<evidence type="ECO:0000256" key="1">
    <source>
        <dbReference type="SAM" id="MobiDB-lite"/>
    </source>
</evidence>